<reference evidence="2" key="1">
    <citation type="submission" date="2006-10" db="EMBL/GenBank/DDBJ databases">
        <title>Complete sequence of Solibacter usitatus Ellin6076.</title>
        <authorList>
            <consortium name="US DOE Joint Genome Institute"/>
            <person name="Copeland A."/>
            <person name="Lucas S."/>
            <person name="Lapidus A."/>
            <person name="Barry K."/>
            <person name="Detter J.C."/>
            <person name="Glavina del Rio T."/>
            <person name="Hammon N."/>
            <person name="Israni S."/>
            <person name="Dalin E."/>
            <person name="Tice H."/>
            <person name="Pitluck S."/>
            <person name="Thompson L.S."/>
            <person name="Brettin T."/>
            <person name="Bruce D."/>
            <person name="Han C."/>
            <person name="Tapia R."/>
            <person name="Gilna P."/>
            <person name="Schmutz J."/>
            <person name="Larimer F."/>
            <person name="Land M."/>
            <person name="Hauser L."/>
            <person name="Kyrpides N."/>
            <person name="Mikhailova N."/>
            <person name="Janssen P.H."/>
            <person name="Kuske C.R."/>
            <person name="Richardson P."/>
        </authorList>
    </citation>
    <scope>NUCLEOTIDE SEQUENCE</scope>
    <source>
        <strain evidence="2">Ellin6076</strain>
    </source>
</reference>
<evidence type="ECO:0000313" key="2">
    <source>
        <dbReference type="EMBL" id="ABJ86671.1"/>
    </source>
</evidence>
<protein>
    <submittedName>
        <fullName evidence="2">Uncharacterized protein</fullName>
    </submittedName>
</protein>
<dbReference type="eggNOG" id="ENOG502ZWFU">
    <property type="taxonomic scope" value="Bacteria"/>
</dbReference>
<dbReference type="STRING" id="234267.Acid_5724"/>
<dbReference type="AlphaFoldDB" id="Q01UJ9"/>
<dbReference type="EMBL" id="CP000473">
    <property type="protein sequence ID" value="ABJ86671.1"/>
    <property type="molecule type" value="Genomic_DNA"/>
</dbReference>
<dbReference type="KEGG" id="sus:Acid_5724"/>
<evidence type="ECO:0000256" key="1">
    <source>
        <dbReference type="SAM" id="MobiDB-lite"/>
    </source>
</evidence>
<proteinExistence type="predicted"/>
<dbReference type="OrthoDB" id="9847649at2"/>
<sequence>MHKLTPVEDAKTLFNQAKDWSVWQWLLEKKRARSTADAAWEALEDCEAKVIAAWPPEWQKAYRSTSHRANGLDPELKADLEALRQADEEAQGARDAAESQFDEADRRMSTSMACEGSQMAIDAWILREKVIRKAEALLRRK</sequence>
<dbReference type="HOGENOM" id="CLU_1824048_0_0_0"/>
<gene>
    <name evidence="2" type="ordered locus">Acid_5724</name>
</gene>
<feature type="region of interest" description="Disordered" evidence="1">
    <location>
        <begin position="82"/>
        <end position="108"/>
    </location>
</feature>
<name>Q01UJ9_SOLUE</name>
<dbReference type="InParanoid" id="Q01UJ9"/>
<organism evidence="2">
    <name type="scientific">Solibacter usitatus (strain Ellin6076)</name>
    <dbReference type="NCBI Taxonomy" id="234267"/>
    <lineage>
        <taxon>Bacteria</taxon>
        <taxon>Pseudomonadati</taxon>
        <taxon>Acidobacteriota</taxon>
        <taxon>Terriglobia</taxon>
        <taxon>Bryobacterales</taxon>
        <taxon>Solibacteraceae</taxon>
        <taxon>Candidatus Solibacter</taxon>
    </lineage>
</organism>
<accession>Q01UJ9</accession>